<evidence type="ECO:0000313" key="2">
    <source>
        <dbReference type="Proteomes" id="UP001457282"/>
    </source>
</evidence>
<sequence>MATSCSSSMGRISFQVNCSVQNKKPRVVLDNYDYFKTTLLSAIMKQPFLRRMQQVPMHVDISKIFKNASAKMLDAFVDSVFEFIDQPLLPSQVRP</sequence>
<organism evidence="1 2">
    <name type="scientific">Rubus argutus</name>
    <name type="common">Southern blackberry</name>
    <dbReference type="NCBI Taxonomy" id="59490"/>
    <lineage>
        <taxon>Eukaryota</taxon>
        <taxon>Viridiplantae</taxon>
        <taxon>Streptophyta</taxon>
        <taxon>Embryophyta</taxon>
        <taxon>Tracheophyta</taxon>
        <taxon>Spermatophyta</taxon>
        <taxon>Magnoliopsida</taxon>
        <taxon>eudicotyledons</taxon>
        <taxon>Gunneridae</taxon>
        <taxon>Pentapetalae</taxon>
        <taxon>rosids</taxon>
        <taxon>fabids</taxon>
        <taxon>Rosales</taxon>
        <taxon>Rosaceae</taxon>
        <taxon>Rosoideae</taxon>
        <taxon>Rosoideae incertae sedis</taxon>
        <taxon>Rubus</taxon>
    </lineage>
</organism>
<dbReference type="Proteomes" id="UP001457282">
    <property type="component" value="Unassembled WGS sequence"/>
</dbReference>
<reference evidence="1 2" key="1">
    <citation type="journal article" date="2023" name="G3 (Bethesda)">
        <title>A chromosome-length genome assembly and annotation of blackberry (Rubus argutus, cv. 'Hillquist').</title>
        <authorList>
            <person name="Bruna T."/>
            <person name="Aryal R."/>
            <person name="Dudchenko O."/>
            <person name="Sargent D.J."/>
            <person name="Mead D."/>
            <person name="Buti M."/>
            <person name="Cavallini A."/>
            <person name="Hytonen T."/>
            <person name="Andres J."/>
            <person name="Pham M."/>
            <person name="Weisz D."/>
            <person name="Mascagni F."/>
            <person name="Usai G."/>
            <person name="Natali L."/>
            <person name="Bassil N."/>
            <person name="Fernandez G.E."/>
            <person name="Lomsadze A."/>
            <person name="Armour M."/>
            <person name="Olukolu B."/>
            <person name="Poorten T."/>
            <person name="Britton C."/>
            <person name="Davik J."/>
            <person name="Ashrafi H."/>
            <person name="Aiden E.L."/>
            <person name="Borodovsky M."/>
            <person name="Worthington M."/>
        </authorList>
    </citation>
    <scope>NUCLEOTIDE SEQUENCE [LARGE SCALE GENOMIC DNA]</scope>
    <source>
        <strain evidence="1">PI 553951</strain>
    </source>
</reference>
<keyword evidence="2" id="KW-1185">Reference proteome</keyword>
<name>A0AAW1YCC1_RUBAR</name>
<gene>
    <name evidence="1" type="ORF">M0R45_012108</name>
</gene>
<dbReference type="AlphaFoldDB" id="A0AAW1YCC1"/>
<dbReference type="EMBL" id="JBEDUW010000002">
    <property type="protein sequence ID" value="KAK9946658.1"/>
    <property type="molecule type" value="Genomic_DNA"/>
</dbReference>
<protein>
    <submittedName>
        <fullName evidence="1">Uncharacterized protein</fullName>
    </submittedName>
</protein>
<evidence type="ECO:0000313" key="1">
    <source>
        <dbReference type="EMBL" id="KAK9946658.1"/>
    </source>
</evidence>
<proteinExistence type="predicted"/>
<comment type="caution">
    <text evidence="1">The sequence shown here is derived from an EMBL/GenBank/DDBJ whole genome shotgun (WGS) entry which is preliminary data.</text>
</comment>
<accession>A0AAW1YCC1</accession>